<feature type="region of interest" description="Disordered" evidence="5">
    <location>
        <begin position="393"/>
        <end position="414"/>
    </location>
</feature>
<protein>
    <submittedName>
        <fullName evidence="9">Efflux RND transporter periplasmic adaptor subunit</fullName>
    </submittedName>
</protein>
<dbReference type="Gene3D" id="2.40.420.20">
    <property type="match status" value="1"/>
</dbReference>
<feature type="domain" description="Multidrug resistance protein MdtA-like C-terminal permuted SH3" evidence="7">
    <location>
        <begin position="341"/>
        <end position="380"/>
    </location>
</feature>
<feature type="compositionally biased region" description="Basic and acidic residues" evidence="5">
    <location>
        <begin position="393"/>
        <end position="403"/>
    </location>
</feature>
<comment type="similarity">
    <text evidence="2">Belongs to the membrane fusion protein (MFP) (TC 8.A.1) family.</text>
</comment>
<evidence type="ECO:0000256" key="1">
    <source>
        <dbReference type="ARBA" id="ARBA00004196"/>
    </source>
</evidence>
<comment type="subcellular location">
    <subcellularLocation>
        <location evidence="1">Cell envelope</location>
    </subcellularLocation>
</comment>
<feature type="coiled-coil region" evidence="4">
    <location>
        <begin position="148"/>
        <end position="182"/>
    </location>
</feature>
<keyword evidence="3" id="KW-0813">Transport</keyword>
<dbReference type="EMBL" id="JALNMH010000002">
    <property type="protein sequence ID" value="MCK7592682.1"/>
    <property type="molecule type" value="Genomic_DNA"/>
</dbReference>
<dbReference type="Gene3D" id="1.10.287.470">
    <property type="entry name" value="Helix hairpin bin"/>
    <property type="match status" value="1"/>
</dbReference>
<organism evidence="9 10">
    <name type="scientific">Pseudomarimonas salicorniae</name>
    <dbReference type="NCBI Taxonomy" id="2933270"/>
    <lineage>
        <taxon>Bacteria</taxon>
        <taxon>Pseudomonadati</taxon>
        <taxon>Pseudomonadota</taxon>
        <taxon>Gammaproteobacteria</taxon>
        <taxon>Lysobacterales</taxon>
        <taxon>Lysobacteraceae</taxon>
        <taxon>Pseudomarimonas</taxon>
    </lineage>
</organism>
<dbReference type="Gene3D" id="2.40.50.100">
    <property type="match status" value="1"/>
</dbReference>
<evidence type="ECO:0000259" key="8">
    <source>
        <dbReference type="Pfam" id="PF25990"/>
    </source>
</evidence>
<keyword evidence="4" id="KW-0175">Coiled coil</keyword>
<comment type="caution">
    <text evidence="9">The sequence shown here is derived from an EMBL/GenBank/DDBJ whole genome shotgun (WGS) entry which is preliminary data.</text>
</comment>
<dbReference type="RefSeq" id="WP_248204979.1">
    <property type="nucleotide sequence ID" value="NZ_JALNMH010000002.1"/>
</dbReference>
<dbReference type="InterPro" id="IPR058636">
    <property type="entry name" value="Beta-barrel_YknX"/>
</dbReference>
<evidence type="ECO:0000259" key="6">
    <source>
        <dbReference type="Pfam" id="PF25917"/>
    </source>
</evidence>
<dbReference type="InterPro" id="IPR058627">
    <property type="entry name" value="MdtA-like_C"/>
</dbReference>
<dbReference type="Pfam" id="PF25917">
    <property type="entry name" value="BSH_RND"/>
    <property type="match status" value="1"/>
</dbReference>
<dbReference type="Pfam" id="PF25990">
    <property type="entry name" value="Beta-barrel_YknX"/>
    <property type="match status" value="1"/>
</dbReference>
<gene>
    <name evidence="9" type="ORF">M0G41_03260</name>
</gene>
<evidence type="ECO:0000313" key="10">
    <source>
        <dbReference type="Proteomes" id="UP001431449"/>
    </source>
</evidence>
<dbReference type="PANTHER" id="PTHR30469">
    <property type="entry name" value="MULTIDRUG RESISTANCE PROTEIN MDTA"/>
    <property type="match status" value="1"/>
</dbReference>
<accession>A0ABT0GEA2</accession>
<evidence type="ECO:0000313" key="9">
    <source>
        <dbReference type="EMBL" id="MCK7592682.1"/>
    </source>
</evidence>
<evidence type="ECO:0000256" key="2">
    <source>
        <dbReference type="ARBA" id="ARBA00009477"/>
    </source>
</evidence>
<feature type="compositionally biased region" description="Acidic residues" evidence="5">
    <location>
        <begin position="404"/>
        <end position="414"/>
    </location>
</feature>
<reference evidence="9" key="1">
    <citation type="submission" date="2022-04" db="EMBL/GenBank/DDBJ databases">
        <title>Lysobacter sp. CAU 1642 isolated from sea sand.</title>
        <authorList>
            <person name="Kim W."/>
        </authorList>
    </citation>
    <scope>NUCLEOTIDE SEQUENCE</scope>
    <source>
        <strain evidence="9">CAU 1642</strain>
    </source>
</reference>
<name>A0ABT0GEA2_9GAMM</name>
<dbReference type="SUPFAM" id="SSF111369">
    <property type="entry name" value="HlyD-like secretion proteins"/>
    <property type="match status" value="1"/>
</dbReference>
<sequence>MNKRWLVFGAIALLIALPVFLKSRTSDAKAVDVQAVSPREVKASILASGNLVFREQALLSPEVIGKVRAVLVEEGDKVEAGQVVLRLDEQVYQAEVAQQEAFVRQQRINIERQRLNVANAERQWKRVHELNERGLLDDNQADSSRHAFDVAKVELQASREALKQAEASLQQARERLARTEIRAPIAGTVMAVDIKVGETAVSSATGIAGSSLMTIANPDSLMTEVNVDEADIARIAVGQPVDVFAAAFPDTALPGEVESIPLSPRSQGVGQQTSLARNYAVKVRLADPKALALRPGMTCRAEIYTANAENVVAVPVQAVFSTNQASTEVKPGTEAPEVEHYLFVEKDGKVERRVVEVGLSDDSWQEVRAGLSDGERVVTGPYKVLRHLKDGEAVEARAPREGASDESVESGEAA</sequence>
<evidence type="ECO:0000256" key="5">
    <source>
        <dbReference type="SAM" id="MobiDB-lite"/>
    </source>
</evidence>
<dbReference type="Gene3D" id="2.40.30.170">
    <property type="match status" value="1"/>
</dbReference>
<dbReference type="InterPro" id="IPR006143">
    <property type="entry name" value="RND_pump_MFP"/>
</dbReference>
<feature type="domain" description="Multidrug resistance protein MdtA-like barrel-sandwich hybrid" evidence="6">
    <location>
        <begin position="56"/>
        <end position="203"/>
    </location>
</feature>
<evidence type="ECO:0000259" key="7">
    <source>
        <dbReference type="Pfam" id="PF25967"/>
    </source>
</evidence>
<proteinExistence type="inferred from homology"/>
<evidence type="ECO:0000256" key="4">
    <source>
        <dbReference type="SAM" id="Coils"/>
    </source>
</evidence>
<dbReference type="NCBIfam" id="TIGR01730">
    <property type="entry name" value="RND_mfp"/>
    <property type="match status" value="1"/>
</dbReference>
<dbReference type="Proteomes" id="UP001431449">
    <property type="component" value="Unassembled WGS sequence"/>
</dbReference>
<feature type="domain" description="YknX-like beta-barrel" evidence="8">
    <location>
        <begin position="224"/>
        <end position="303"/>
    </location>
</feature>
<keyword evidence="10" id="KW-1185">Reference proteome</keyword>
<evidence type="ECO:0000256" key="3">
    <source>
        <dbReference type="ARBA" id="ARBA00022448"/>
    </source>
</evidence>
<dbReference type="PANTHER" id="PTHR30469:SF15">
    <property type="entry name" value="HLYD FAMILY OF SECRETION PROTEINS"/>
    <property type="match status" value="1"/>
</dbReference>
<dbReference type="Pfam" id="PF25967">
    <property type="entry name" value="RND-MFP_C"/>
    <property type="match status" value="1"/>
</dbReference>
<dbReference type="InterPro" id="IPR058625">
    <property type="entry name" value="MdtA-like_BSH"/>
</dbReference>